<evidence type="ECO:0000313" key="4">
    <source>
        <dbReference type="Proteomes" id="UP000631114"/>
    </source>
</evidence>
<keyword evidence="4" id="KW-1185">Reference proteome</keyword>
<gene>
    <name evidence="3" type="ORF">IFM89_030837</name>
</gene>
<dbReference type="GO" id="GO:0046467">
    <property type="term" value="P:membrane lipid biosynthetic process"/>
    <property type="evidence" value="ECO:0007669"/>
    <property type="project" value="TreeGrafter"/>
</dbReference>
<accession>A0A835H0F8</accession>
<dbReference type="PANTHER" id="PTHR10566:SF113">
    <property type="entry name" value="PROTEIN ACTIVITY OF BC1 COMPLEX KINASE 7, CHLOROPLASTIC"/>
    <property type="match status" value="1"/>
</dbReference>
<comment type="caution">
    <text evidence="3">The sequence shown here is derived from an EMBL/GenBank/DDBJ whole genome shotgun (WGS) entry which is preliminary data.</text>
</comment>
<dbReference type="InterPro" id="IPR004147">
    <property type="entry name" value="ABC1_dom"/>
</dbReference>
<reference evidence="3 4" key="1">
    <citation type="submission" date="2020-10" db="EMBL/GenBank/DDBJ databases">
        <title>The Coptis chinensis genome and diversification of protoberbering-type alkaloids.</title>
        <authorList>
            <person name="Wang B."/>
            <person name="Shu S."/>
            <person name="Song C."/>
            <person name="Liu Y."/>
        </authorList>
    </citation>
    <scope>NUCLEOTIDE SEQUENCE [LARGE SCALE GENOMIC DNA]</scope>
    <source>
        <strain evidence="3">HL-2020</strain>
        <tissue evidence="3">Leaf</tissue>
    </source>
</reference>
<organism evidence="3 4">
    <name type="scientific">Coptis chinensis</name>
    <dbReference type="NCBI Taxonomy" id="261450"/>
    <lineage>
        <taxon>Eukaryota</taxon>
        <taxon>Viridiplantae</taxon>
        <taxon>Streptophyta</taxon>
        <taxon>Embryophyta</taxon>
        <taxon>Tracheophyta</taxon>
        <taxon>Spermatophyta</taxon>
        <taxon>Magnoliopsida</taxon>
        <taxon>Ranunculales</taxon>
        <taxon>Ranunculaceae</taxon>
        <taxon>Coptidoideae</taxon>
        <taxon>Coptis</taxon>
    </lineage>
</organism>
<dbReference type="EMBL" id="JADFTS010000009">
    <property type="protein sequence ID" value="KAF9590089.1"/>
    <property type="molecule type" value="Genomic_DNA"/>
</dbReference>
<dbReference type="InterPro" id="IPR011009">
    <property type="entry name" value="Kinase-like_dom_sf"/>
</dbReference>
<feature type="non-terminal residue" evidence="3">
    <location>
        <position position="1"/>
    </location>
</feature>
<dbReference type="InterPro" id="IPR050154">
    <property type="entry name" value="UbiB_kinase"/>
</dbReference>
<feature type="domain" description="ABC1 atypical kinase-like" evidence="2">
    <location>
        <begin position="61"/>
        <end position="166"/>
    </location>
</feature>
<evidence type="ECO:0000259" key="2">
    <source>
        <dbReference type="Pfam" id="PF03109"/>
    </source>
</evidence>
<evidence type="ECO:0000313" key="3">
    <source>
        <dbReference type="EMBL" id="KAF9590089.1"/>
    </source>
</evidence>
<name>A0A835H0F8_9MAGN</name>
<protein>
    <recommendedName>
        <fullName evidence="2">ABC1 atypical kinase-like domain-containing protein</fullName>
    </recommendedName>
</protein>
<dbReference type="GO" id="GO:1901031">
    <property type="term" value="P:regulation of response to reactive oxygen species"/>
    <property type="evidence" value="ECO:0007669"/>
    <property type="project" value="TreeGrafter"/>
</dbReference>
<dbReference type="Proteomes" id="UP000631114">
    <property type="component" value="Unassembled WGS sequence"/>
</dbReference>
<sequence>MAAYLSRGSLSRATGSTSMNIQSREVRLLVVLQGTGWAYMKNVLRATSHVAESFEGDYKGVFWDYTAIKVLTLEYVPGIKINNLEIIDARGYNRSLISSRVIEAYLIQILRTGFFHADPHPGNLDIDLDGELIYYDFGMMGEIKSFTKKRLLDIFYALYDKDAKKV</sequence>
<dbReference type="Pfam" id="PF03109">
    <property type="entry name" value="ABC1"/>
    <property type="match status" value="1"/>
</dbReference>
<dbReference type="GO" id="GO:0016020">
    <property type="term" value="C:membrane"/>
    <property type="evidence" value="ECO:0007669"/>
    <property type="project" value="GOC"/>
</dbReference>
<dbReference type="PANTHER" id="PTHR10566">
    <property type="entry name" value="CHAPERONE-ACTIVITY OF BC1 COMPLEX CABC1 -RELATED"/>
    <property type="match status" value="1"/>
</dbReference>
<evidence type="ECO:0000256" key="1">
    <source>
        <dbReference type="ARBA" id="ARBA00009670"/>
    </source>
</evidence>
<dbReference type="OrthoDB" id="427480at2759"/>
<proteinExistence type="inferred from homology"/>
<comment type="similarity">
    <text evidence="1">Belongs to the protein kinase superfamily. ADCK protein kinase family.</text>
</comment>
<dbReference type="SUPFAM" id="SSF56112">
    <property type="entry name" value="Protein kinase-like (PK-like)"/>
    <property type="match status" value="1"/>
</dbReference>
<dbReference type="AlphaFoldDB" id="A0A835H0F8"/>